<dbReference type="Proteomes" id="UP000243217">
    <property type="component" value="Unassembled WGS sequence"/>
</dbReference>
<accession>A0A1V9ZFR4</accession>
<comment type="caution">
    <text evidence="2">The sequence shown here is derived from an EMBL/GenBank/DDBJ whole genome shotgun (WGS) entry which is preliminary data.</text>
</comment>
<dbReference type="EMBL" id="JNBS01001952">
    <property type="protein sequence ID" value="OQR96731.1"/>
    <property type="molecule type" value="Genomic_DNA"/>
</dbReference>
<dbReference type="OrthoDB" id="74092at2759"/>
<evidence type="ECO:0008006" key="4">
    <source>
        <dbReference type="Google" id="ProtNLM"/>
    </source>
</evidence>
<reference evidence="2 3" key="1">
    <citation type="journal article" date="2014" name="Genome Biol. Evol.">
        <title>The secreted proteins of Achlya hypogyna and Thraustotheca clavata identify the ancestral oomycete secretome and reveal gene acquisitions by horizontal gene transfer.</title>
        <authorList>
            <person name="Misner I."/>
            <person name="Blouin N."/>
            <person name="Leonard G."/>
            <person name="Richards T.A."/>
            <person name="Lane C.E."/>
        </authorList>
    </citation>
    <scope>NUCLEOTIDE SEQUENCE [LARGE SCALE GENOMIC DNA]</scope>
    <source>
        <strain evidence="2 3">ATCC 34112</strain>
    </source>
</reference>
<dbReference type="AlphaFoldDB" id="A0A1V9ZFR4"/>
<evidence type="ECO:0000256" key="1">
    <source>
        <dbReference type="SAM" id="SignalP"/>
    </source>
</evidence>
<proteinExistence type="predicted"/>
<name>A0A1V9ZFR4_9STRA</name>
<evidence type="ECO:0000313" key="3">
    <source>
        <dbReference type="Proteomes" id="UP000243217"/>
    </source>
</evidence>
<evidence type="ECO:0000313" key="2">
    <source>
        <dbReference type="EMBL" id="OQR96731.1"/>
    </source>
</evidence>
<feature type="chain" id="PRO_5012686852" description="Secreted protein" evidence="1">
    <location>
        <begin position="16"/>
        <end position="104"/>
    </location>
</feature>
<keyword evidence="3" id="KW-1185">Reference proteome</keyword>
<gene>
    <name evidence="2" type="ORF">THRCLA_21985</name>
</gene>
<keyword evidence="1" id="KW-0732">Signal</keyword>
<protein>
    <recommendedName>
        <fullName evidence="4">Secreted protein</fullName>
    </recommendedName>
</protein>
<sequence>MRLVRLLHLFVPCNALYFLWLSNVNIGSRMQCNPTPKECPNGLLAYRREALSCAYESCLAATRSPNNKPTITPPTTQQNLLINAYTAPPTPTKLHRPPQYTLNL</sequence>
<organism evidence="2 3">
    <name type="scientific">Thraustotheca clavata</name>
    <dbReference type="NCBI Taxonomy" id="74557"/>
    <lineage>
        <taxon>Eukaryota</taxon>
        <taxon>Sar</taxon>
        <taxon>Stramenopiles</taxon>
        <taxon>Oomycota</taxon>
        <taxon>Saprolegniomycetes</taxon>
        <taxon>Saprolegniales</taxon>
        <taxon>Achlyaceae</taxon>
        <taxon>Thraustotheca</taxon>
    </lineage>
</organism>
<feature type="signal peptide" evidence="1">
    <location>
        <begin position="1"/>
        <end position="15"/>
    </location>
</feature>